<evidence type="ECO:0000313" key="4">
    <source>
        <dbReference type="Proteomes" id="UP000599074"/>
    </source>
</evidence>
<dbReference type="EMBL" id="BOON01000079">
    <property type="protein sequence ID" value="GII26456.1"/>
    <property type="molecule type" value="Genomic_DNA"/>
</dbReference>
<proteinExistence type="predicted"/>
<evidence type="ECO:0000259" key="2">
    <source>
        <dbReference type="SMART" id="SM00900"/>
    </source>
</evidence>
<sequence length="180" mass="18325">MRRIAMWFITTVAVVVLLFTYRTSTMGPAGPAQAARSTGNNAPGIVTEPAPQPAAGGPPHGGDQPAPGAEPSSAPAALPSAGTVSKSGNNLVVNGSFVNTQWGPVQVQVRISGNRITDVTALQVPDGNSKELSAYAVPKLRAKALTAQSADIDVVTGATQTSEGYRSSLQAALDTANFKG</sequence>
<name>A0A8J3TIW2_9ACTN</name>
<feature type="compositionally biased region" description="Low complexity" evidence="1">
    <location>
        <begin position="53"/>
        <end position="81"/>
    </location>
</feature>
<gene>
    <name evidence="3" type="ORF">Pme01_60530</name>
</gene>
<feature type="region of interest" description="Disordered" evidence="1">
    <location>
        <begin position="27"/>
        <end position="81"/>
    </location>
</feature>
<dbReference type="InterPro" id="IPR007329">
    <property type="entry name" value="FMN-bd"/>
</dbReference>
<dbReference type="AlphaFoldDB" id="A0A8J3TIW2"/>
<dbReference type="SMART" id="SM00900">
    <property type="entry name" value="FMN_bind"/>
    <property type="match status" value="1"/>
</dbReference>
<evidence type="ECO:0000313" key="3">
    <source>
        <dbReference type="EMBL" id="GII26456.1"/>
    </source>
</evidence>
<organism evidence="3 4">
    <name type="scientific">Planosporangium mesophilum</name>
    <dbReference type="NCBI Taxonomy" id="689768"/>
    <lineage>
        <taxon>Bacteria</taxon>
        <taxon>Bacillati</taxon>
        <taxon>Actinomycetota</taxon>
        <taxon>Actinomycetes</taxon>
        <taxon>Micromonosporales</taxon>
        <taxon>Micromonosporaceae</taxon>
        <taxon>Planosporangium</taxon>
    </lineage>
</organism>
<dbReference type="RefSeq" id="WP_168118285.1">
    <property type="nucleotide sequence ID" value="NZ_BOON01000079.1"/>
</dbReference>
<evidence type="ECO:0000256" key="1">
    <source>
        <dbReference type="SAM" id="MobiDB-lite"/>
    </source>
</evidence>
<keyword evidence="4" id="KW-1185">Reference proteome</keyword>
<dbReference type="GO" id="GO:0010181">
    <property type="term" value="F:FMN binding"/>
    <property type="evidence" value="ECO:0007669"/>
    <property type="project" value="InterPro"/>
</dbReference>
<dbReference type="Pfam" id="PF04205">
    <property type="entry name" value="FMN_bind"/>
    <property type="match status" value="1"/>
</dbReference>
<dbReference type="Gene3D" id="3.90.1010.20">
    <property type="match status" value="1"/>
</dbReference>
<dbReference type="Proteomes" id="UP000599074">
    <property type="component" value="Unassembled WGS sequence"/>
</dbReference>
<reference evidence="3" key="1">
    <citation type="submission" date="2021-01" db="EMBL/GenBank/DDBJ databases">
        <title>Whole genome shotgun sequence of Planosporangium mesophilum NBRC 109066.</title>
        <authorList>
            <person name="Komaki H."/>
            <person name="Tamura T."/>
        </authorList>
    </citation>
    <scope>NUCLEOTIDE SEQUENCE</scope>
    <source>
        <strain evidence="3">NBRC 109066</strain>
    </source>
</reference>
<feature type="domain" description="FMN-binding" evidence="2">
    <location>
        <begin position="100"/>
        <end position="176"/>
    </location>
</feature>
<protein>
    <submittedName>
        <fullName evidence="3">FMN-binding domain-containing protein</fullName>
    </submittedName>
</protein>
<comment type="caution">
    <text evidence="3">The sequence shown here is derived from an EMBL/GenBank/DDBJ whole genome shotgun (WGS) entry which is preliminary data.</text>
</comment>
<accession>A0A8J3TIW2</accession>
<dbReference type="GO" id="GO:0016020">
    <property type="term" value="C:membrane"/>
    <property type="evidence" value="ECO:0007669"/>
    <property type="project" value="InterPro"/>
</dbReference>